<dbReference type="Pfam" id="PF06761">
    <property type="entry name" value="IcmF-related"/>
    <property type="match status" value="1"/>
</dbReference>
<dbReference type="PANTHER" id="PTHR36153:SF1">
    <property type="entry name" value="TYPE VI SECRETION SYSTEM COMPONENT TSSM1"/>
    <property type="match status" value="1"/>
</dbReference>
<dbReference type="Pfam" id="PF14331">
    <property type="entry name" value="IcmF-related_N"/>
    <property type="match status" value="1"/>
</dbReference>
<evidence type="ECO:0000259" key="4">
    <source>
        <dbReference type="Pfam" id="PF14331"/>
    </source>
</evidence>
<feature type="transmembrane region" description="Helical" evidence="1">
    <location>
        <begin position="70"/>
        <end position="89"/>
    </location>
</feature>
<evidence type="ECO:0000313" key="5">
    <source>
        <dbReference type="EMBL" id="SOD36311.1"/>
    </source>
</evidence>
<dbReference type="PANTHER" id="PTHR36153">
    <property type="entry name" value="INNER MEMBRANE PROTEIN-RELATED"/>
    <property type="match status" value="1"/>
</dbReference>
<keyword evidence="1" id="KW-1133">Transmembrane helix</keyword>
<accession>A0A286BQ96</accession>
<dbReference type="Pfam" id="PF06744">
    <property type="entry name" value="IcmF_C"/>
    <property type="match status" value="1"/>
</dbReference>
<sequence length="1255" mass="141276">MSVFNRIFSGTGLRRFSLIAVYCVLAAAVWYLGPWFGFGEATPWAGAENRIIMLVMLFVMLLLRWNRLPLFLDLSLFAMAMVWTLGPHIMIGENYPLKSNINRGAVIAVLLVLTGLYGLWRLLQALAVNPALLNSLMSKRSAAVEAKPDMSAITQIIAAGVKHTQRVHRALPLWRRFFSFSDSKTRLPWFMIIGPKNAGKTTMLFSSGLDFPLPEQLNRQDRENPSTDNIECLYTNDALFLDTSGKYLQEAEHVQQEWRGILGALKKYRPKHSIHGVVVTLSVEDILHRTQSERLGIAAALRSRLSEARETLGLRFPVYVNITRMDMLTGFSAYFRNLTAIEREQVLGVTLPFERQSHDSGAELGKQISETLAQLESRLGSTLCQRQLEEYDVTDRKQMYAVPQDFRLLAQGVTEMLQHIFLSSRYDETQFNTTLRGIYFMSSCQPAEKGLLNNNTVVQRWRNVVEHQYPETAASYGLQQAEGGVIDNSPWGKHYFLRQLFSDVISADRDLVSSSLRMRTRDRLQNFAGHLAATMLAVWLIWGIVTSFHLNDDYLATIGVRTTQLTEKVVEYVDHPEQQLLPGVLYSTLALKQYLGLDISNPPLNWRYGLYTPATVERRADKLYTFFLQNALLPKLQLQAAISLNKAVVDNDPLAAWDALKLYLMLNGEGDADAGFLIAQINQQWKASGMIDAYGEQETFDSHLNALFSSKGWREKSSPIDQPLVKRARDMLVQIPQTTRIWQHLKQKLQLVAPPSVTLQAMVDPQAPMIFKQNAIENQPEGVPGIFTRDGWRNLVKKQLATSLIGLQREDSWVLGKTGRVVNPLTLRDEVLILYLQEYAHQWQQFLSSIRLIPMGGQQNLSMDVSLLRTLVADNSPLRGLLERAVSETTLAETKDKTLQTALQTELRTGRLVQQATRLKDSVDFREQRLIHQYVDFPFSSLRLFVKGDQDGTGYNPNQTVGLNRLMNLLTDQYTRYVVYSSALDEGDIPVMGMDSSRLAAESRTWPEPVKGILMPLLGRSNESIQKSIVKLSVTAIDNGIGQVCRKTLQGRYPFAKSQQEVSLNDFERFFAVDGVVDSWFKQNMADKVDTSTYPWRYKGNGGGEGLSFFQQAAAVRDAFFDADGRKVSLNLSTRVHYLSPDIAQLMLSVGGETLRYSHGPVMPMAFHWPSGGLTSSVTMTGQRLPSSALPDLTFHGAWSVMHWLDSAERVTSQGADSRIYRWSLGGKPVELEIGGLGNGNQNLQGMLRGFRCPG</sequence>
<feature type="transmembrane region" description="Helical" evidence="1">
    <location>
        <begin position="12"/>
        <end position="32"/>
    </location>
</feature>
<proteinExistence type="predicted"/>
<dbReference type="AlphaFoldDB" id="A0A286BQ96"/>
<dbReference type="InterPro" id="IPR053156">
    <property type="entry name" value="T6SS_TssM-like"/>
</dbReference>
<gene>
    <name evidence="5" type="ORF">SAMN06273570_0724</name>
</gene>
<name>A0A286BQ96_9GAMM</name>
<feature type="transmembrane region" description="Helical" evidence="1">
    <location>
        <begin position="527"/>
        <end position="545"/>
    </location>
</feature>
<evidence type="ECO:0000259" key="2">
    <source>
        <dbReference type="Pfam" id="PF06744"/>
    </source>
</evidence>
<feature type="transmembrane region" description="Helical" evidence="1">
    <location>
        <begin position="101"/>
        <end position="120"/>
    </location>
</feature>
<keyword evidence="1" id="KW-0472">Membrane</keyword>
<dbReference type="EMBL" id="OCMY01000001">
    <property type="protein sequence ID" value="SOD36311.1"/>
    <property type="molecule type" value="Genomic_DNA"/>
</dbReference>
<dbReference type="InterPro" id="IPR025743">
    <property type="entry name" value="TssM1_N"/>
</dbReference>
<protein>
    <submittedName>
        <fullName evidence="5">Type VI secretion system protein ImpL</fullName>
    </submittedName>
</protein>
<dbReference type="Proteomes" id="UP000219271">
    <property type="component" value="Unassembled WGS sequence"/>
</dbReference>
<feature type="domain" description="Type VI secretion system component TssM1 N-terminal" evidence="4">
    <location>
        <begin position="255"/>
        <end position="532"/>
    </location>
</feature>
<feature type="domain" description="Type VI secretion system IcmF C-terminal" evidence="2">
    <location>
        <begin position="1135"/>
        <end position="1234"/>
    </location>
</feature>
<dbReference type="NCBIfam" id="TIGR03348">
    <property type="entry name" value="VI_IcmF"/>
    <property type="match status" value="1"/>
</dbReference>
<feature type="transmembrane region" description="Helical" evidence="1">
    <location>
        <begin position="44"/>
        <end position="63"/>
    </location>
</feature>
<evidence type="ECO:0000256" key="1">
    <source>
        <dbReference type="SAM" id="Phobius"/>
    </source>
</evidence>
<organism evidence="5 6">
    <name type="scientific">Candidatus Pantoea floridensis</name>
    <dbReference type="NCBI Taxonomy" id="1938870"/>
    <lineage>
        <taxon>Bacteria</taxon>
        <taxon>Pseudomonadati</taxon>
        <taxon>Pseudomonadota</taxon>
        <taxon>Gammaproteobacteria</taxon>
        <taxon>Enterobacterales</taxon>
        <taxon>Erwiniaceae</taxon>
        <taxon>Pantoea</taxon>
    </lineage>
</organism>
<evidence type="ECO:0000313" key="6">
    <source>
        <dbReference type="Proteomes" id="UP000219271"/>
    </source>
</evidence>
<feature type="domain" description="IcmF-related" evidence="3">
    <location>
        <begin position="596"/>
        <end position="890"/>
    </location>
</feature>
<dbReference type="OrthoDB" id="9758229at2"/>
<evidence type="ECO:0000259" key="3">
    <source>
        <dbReference type="Pfam" id="PF06761"/>
    </source>
</evidence>
<dbReference type="InterPro" id="IPR010623">
    <property type="entry name" value="IcmF_C"/>
</dbReference>
<dbReference type="InterPro" id="IPR017731">
    <property type="entry name" value="TssM1-like"/>
</dbReference>
<dbReference type="InterPro" id="IPR009612">
    <property type="entry name" value="IcmF-rel"/>
</dbReference>
<keyword evidence="6" id="KW-1185">Reference proteome</keyword>
<keyword evidence="1" id="KW-0812">Transmembrane</keyword>
<reference evidence="6" key="1">
    <citation type="submission" date="2017-09" db="EMBL/GenBank/DDBJ databases">
        <authorList>
            <person name="Varghese N."/>
            <person name="Submissions S."/>
        </authorList>
    </citation>
    <scope>NUCLEOTIDE SEQUENCE [LARGE SCALE GENOMIC DNA]</scope>
    <source>
        <strain evidence="6">JKS000234</strain>
    </source>
</reference>
<dbReference type="RefSeq" id="WP_097094630.1">
    <property type="nucleotide sequence ID" value="NZ_OCMY01000001.1"/>
</dbReference>